<keyword evidence="3" id="KW-1185">Reference proteome</keyword>
<name>A0A9N8DJX2_9STRA</name>
<feature type="compositionally biased region" description="Polar residues" evidence="1">
    <location>
        <begin position="10"/>
        <end position="31"/>
    </location>
</feature>
<evidence type="ECO:0000256" key="1">
    <source>
        <dbReference type="SAM" id="MobiDB-lite"/>
    </source>
</evidence>
<protein>
    <submittedName>
        <fullName evidence="2">Uncharacterized protein</fullName>
    </submittedName>
</protein>
<feature type="region of interest" description="Disordered" evidence="1">
    <location>
        <begin position="1"/>
        <end position="31"/>
    </location>
</feature>
<sequence>MRVTNRQRPRQWQEQQCSQEETTGGHDTTNKISKMDILDNANSIDKPTATDTLVTRLELFDFALEADHILKETHSPAKGDEAPFDCEAATVAVSTVTEPLVLQRDASTVVEPLVLQF</sequence>
<evidence type="ECO:0000313" key="3">
    <source>
        <dbReference type="Proteomes" id="UP001153069"/>
    </source>
</evidence>
<dbReference type="EMBL" id="CAICTM010000125">
    <property type="protein sequence ID" value="CAB9502064.1"/>
    <property type="molecule type" value="Genomic_DNA"/>
</dbReference>
<accession>A0A9N8DJX2</accession>
<reference evidence="2" key="1">
    <citation type="submission" date="2020-06" db="EMBL/GenBank/DDBJ databases">
        <authorList>
            <consortium name="Plant Systems Biology data submission"/>
        </authorList>
    </citation>
    <scope>NUCLEOTIDE SEQUENCE</scope>
    <source>
        <strain evidence="2">D6</strain>
    </source>
</reference>
<dbReference type="AlphaFoldDB" id="A0A9N8DJX2"/>
<gene>
    <name evidence="2" type="ORF">SEMRO_126_G060570.1</name>
</gene>
<comment type="caution">
    <text evidence="2">The sequence shown here is derived from an EMBL/GenBank/DDBJ whole genome shotgun (WGS) entry which is preliminary data.</text>
</comment>
<dbReference type="Proteomes" id="UP001153069">
    <property type="component" value="Unassembled WGS sequence"/>
</dbReference>
<proteinExistence type="predicted"/>
<organism evidence="2 3">
    <name type="scientific">Seminavis robusta</name>
    <dbReference type="NCBI Taxonomy" id="568900"/>
    <lineage>
        <taxon>Eukaryota</taxon>
        <taxon>Sar</taxon>
        <taxon>Stramenopiles</taxon>
        <taxon>Ochrophyta</taxon>
        <taxon>Bacillariophyta</taxon>
        <taxon>Bacillariophyceae</taxon>
        <taxon>Bacillariophycidae</taxon>
        <taxon>Naviculales</taxon>
        <taxon>Naviculaceae</taxon>
        <taxon>Seminavis</taxon>
    </lineage>
</organism>
<evidence type="ECO:0000313" key="2">
    <source>
        <dbReference type="EMBL" id="CAB9502064.1"/>
    </source>
</evidence>